<keyword evidence="2" id="KW-1185">Reference proteome</keyword>
<protein>
    <submittedName>
        <fullName evidence="1 3">Uncharacterized protein</fullName>
    </submittedName>
</protein>
<reference evidence="3" key="1">
    <citation type="submission" date="2017-02" db="UniProtKB">
        <authorList>
            <consortium name="WormBaseParasite"/>
        </authorList>
    </citation>
    <scope>IDENTIFICATION</scope>
</reference>
<proteinExistence type="predicted"/>
<evidence type="ECO:0000313" key="1">
    <source>
        <dbReference type="EMBL" id="VDO09332.1"/>
    </source>
</evidence>
<dbReference type="WBParaSite" id="BTMF_0000172601-mRNA-1">
    <property type="protein sequence ID" value="BTMF_0000172601-mRNA-1"/>
    <property type="gene ID" value="BTMF_0000172601"/>
</dbReference>
<name>A0A0R3Q5X5_9BILA</name>
<dbReference type="Proteomes" id="UP000280834">
    <property type="component" value="Unassembled WGS sequence"/>
</dbReference>
<gene>
    <name evidence="1" type="ORF">BTMF_LOCUS1057</name>
</gene>
<dbReference type="STRING" id="42155.A0A0R3Q5X5"/>
<dbReference type="EMBL" id="UZAG01000707">
    <property type="protein sequence ID" value="VDO09332.1"/>
    <property type="molecule type" value="Genomic_DNA"/>
</dbReference>
<evidence type="ECO:0000313" key="2">
    <source>
        <dbReference type="Proteomes" id="UP000280834"/>
    </source>
</evidence>
<dbReference type="AlphaFoldDB" id="A0A0R3Q5X5"/>
<organism evidence="3">
    <name type="scientific">Brugia timori</name>
    <dbReference type="NCBI Taxonomy" id="42155"/>
    <lineage>
        <taxon>Eukaryota</taxon>
        <taxon>Metazoa</taxon>
        <taxon>Ecdysozoa</taxon>
        <taxon>Nematoda</taxon>
        <taxon>Chromadorea</taxon>
        <taxon>Rhabditida</taxon>
        <taxon>Spirurina</taxon>
        <taxon>Spiruromorpha</taxon>
        <taxon>Filarioidea</taxon>
        <taxon>Onchocercidae</taxon>
        <taxon>Brugia</taxon>
    </lineage>
</organism>
<reference evidence="1 2" key="2">
    <citation type="submission" date="2018-11" db="EMBL/GenBank/DDBJ databases">
        <authorList>
            <consortium name="Pathogen Informatics"/>
        </authorList>
    </citation>
    <scope>NUCLEOTIDE SEQUENCE [LARGE SCALE GENOMIC DNA]</scope>
</reference>
<accession>A0A0R3Q5X5</accession>
<sequence>MSQNSDVFLIIPCMSLAESSPESDLWINTTYQAEDLGIRYEKLPQCEAWNLWWKLQVS</sequence>
<evidence type="ECO:0000313" key="3">
    <source>
        <dbReference type="WBParaSite" id="BTMF_0000172601-mRNA-1"/>
    </source>
</evidence>